<reference evidence="4 5" key="1">
    <citation type="submission" date="2018-12" db="EMBL/GenBank/DDBJ databases">
        <authorList>
            <consortium name="Pathogen Informatics"/>
        </authorList>
    </citation>
    <scope>NUCLEOTIDE SEQUENCE [LARGE SCALE GENOMIC DNA]</scope>
    <source>
        <strain evidence="4 5">NCTC10951</strain>
    </source>
</reference>
<dbReference type="PANTHER" id="PTHR10204">
    <property type="entry name" value="NAD P H OXIDOREDUCTASE-RELATED"/>
    <property type="match status" value="1"/>
</dbReference>
<dbReference type="InterPro" id="IPR003680">
    <property type="entry name" value="Flavodoxin_fold"/>
</dbReference>
<dbReference type="Proteomes" id="UP000268658">
    <property type="component" value="Chromosome"/>
</dbReference>
<dbReference type="OrthoDB" id="9798454at2"/>
<evidence type="ECO:0000313" key="4">
    <source>
        <dbReference type="EMBL" id="VEI14226.1"/>
    </source>
</evidence>
<dbReference type="InterPro" id="IPR029039">
    <property type="entry name" value="Flavoprotein-like_sf"/>
</dbReference>
<dbReference type="InterPro" id="IPR051545">
    <property type="entry name" value="NAD(P)H_dehydrogenase_qn"/>
</dbReference>
<dbReference type="RefSeq" id="WP_126412942.1">
    <property type="nucleotide sequence ID" value="NZ_JASPER010000060.1"/>
</dbReference>
<dbReference type="EMBL" id="LR134477">
    <property type="protein sequence ID" value="VEI14226.1"/>
    <property type="molecule type" value="Genomic_DNA"/>
</dbReference>
<evidence type="ECO:0000256" key="1">
    <source>
        <dbReference type="ARBA" id="ARBA00006252"/>
    </source>
</evidence>
<organism evidence="4 5">
    <name type="scientific">Actinomyces viscosus</name>
    <dbReference type="NCBI Taxonomy" id="1656"/>
    <lineage>
        <taxon>Bacteria</taxon>
        <taxon>Bacillati</taxon>
        <taxon>Actinomycetota</taxon>
        <taxon>Actinomycetes</taxon>
        <taxon>Actinomycetales</taxon>
        <taxon>Actinomycetaceae</taxon>
        <taxon>Actinomyces</taxon>
    </lineage>
</organism>
<dbReference type="Pfam" id="PF02525">
    <property type="entry name" value="Flavodoxin_2"/>
    <property type="match status" value="1"/>
</dbReference>
<dbReference type="Gene3D" id="3.40.50.360">
    <property type="match status" value="1"/>
</dbReference>
<dbReference type="GO" id="GO:0005829">
    <property type="term" value="C:cytosol"/>
    <property type="evidence" value="ECO:0007669"/>
    <property type="project" value="TreeGrafter"/>
</dbReference>
<dbReference type="AlphaFoldDB" id="A0A3S4X7A9"/>
<keyword evidence="2" id="KW-0560">Oxidoreductase</keyword>
<proteinExistence type="inferred from homology"/>
<name>A0A3S4X7A9_ACTVI</name>
<gene>
    <name evidence="4" type="ORF">NCTC10951_00079</name>
</gene>
<dbReference type="GO" id="GO:0003955">
    <property type="term" value="F:NAD(P)H dehydrogenase (quinone) activity"/>
    <property type="evidence" value="ECO:0007669"/>
    <property type="project" value="TreeGrafter"/>
</dbReference>
<dbReference type="SUPFAM" id="SSF52218">
    <property type="entry name" value="Flavoproteins"/>
    <property type="match status" value="1"/>
</dbReference>
<evidence type="ECO:0000259" key="3">
    <source>
        <dbReference type="Pfam" id="PF02525"/>
    </source>
</evidence>
<sequence>MHNLIVFDHPYGCQASENEPHNRSFSAALYKSVRNKLEARGESVDVIDLAADGFNPVMSAQDLANWRKGVPMDERVADYQRRLAAADRLILIFPVWWELMPASTKGFIDKVYAKDILYTAGEGRFGMRTRLPGTEVVAITTMGTPVAAYKYLFGKPLVKALSVGLCRKTGMKRFRWIPFSGVDRLTLEQRQKMLAEVRI</sequence>
<dbReference type="KEGG" id="avc:NCTC10951_00079"/>
<evidence type="ECO:0000256" key="2">
    <source>
        <dbReference type="ARBA" id="ARBA00023002"/>
    </source>
</evidence>
<dbReference type="PANTHER" id="PTHR10204:SF34">
    <property type="entry name" value="NAD(P)H DEHYDROGENASE [QUINONE] 1 ISOFORM 1"/>
    <property type="match status" value="1"/>
</dbReference>
<accession>A0A3S4X7A9</accession>
<evidence type="ECO:0000313" key="5">
    <source>
        <dbReference type="Proteomes" id="UP000268658"/>
    </source>
</evidence>
<comment type="similarity">
    <text evidence="1">Belongs to the NAD(P)H dehydrogenase (quinone) family.</text>
</comment>
<protein>
    <submittedName>
        <fullName evidence="4">NADPH-quinone reductase (Modulator of drug activity B)</fullName>
    </submittedName>
</protein>
<feature type="domain" description="Flavodoxin-like fold" evidence="3">
    <location>
        <begin position="2"/>
        <end position="196"/>
    </location>
</feature>